<dbReference type="Proteomes" id="UP000451471">
    <property type="component" value="Unassembled WGS sequence"/>
</dbReference>
<keyword evidence="1" id="KW-1133">Transmembrane helix</keyword>
<protein>
    <submittedName>
        <fullName evidence="2">Uncharacterized protein</fullName>
    </submittedName>
</protein>
<keyword evidence="1" id="KW-0472">Membrane</keyword>
<accession>A0A6B0GVZ0</accession>
<feature type="transmembrane region" description="Helical" evidence="1">
    <location>
        <begin position="53"/>
        <end position="72"/>
    </location>
</feature>
<keyword evidence="3" id="KW-1185">Reference proteome</keyword>
<reference evidence="2 3" key="1">
    <citation type="submission" date="2019-12" db="EMBL/GenBank/DDBJ databases">
        <title>Halocatena pleomorpha gen. nov. sp. nov., an extremely halophilic archaeon of family Halobacteriaceae isolated from saltpan soil.</title>
        <authorList>
            <person name="Pal Y."/>
            <person name="Verma A."/>
            <person name="Krishnamurthi S."/>
            <person name="Kumar P."/>
        </authorList>
    </citation>
    <scope>NUCLEOTIDE SEQUENCE [LARGE SCALE GENOMIC DNA]</scope>
    <source>
        <strain evidence="2 3">JCM 16495</strain>
    </source>
</reference>
<dbReference type="AlphaFoldDB" id="A0A6B0GVZ0"/>
<evidence type="ECO:0000313" key="2">
    <source>
        <dbReference type="EMBL" id="MWG35898.1"/>
    </source>
</evidence>
<evidence type="ECO:0000313" key="3">
    <source>
        <dbReference type="Proteomes" id="UP000451471"/>
    </source>
</evidence>
<evidence type="ECO:0000256" key="1">
    <source>
        <dbReference type="SAM" id="Phobius"/>
    </source>
</evidence>
<keyword evidence="1" id="KW-0812">Transmembrane</keyword>
<proteinExistence type="predicted"/>
<feature type="transmembrane region" description="Helical" evidence="1">
    <location>
        <begin position="7"/>
        <end position="25"/>
    </location>
</feature>
<sequence length="90" mass="10112">MTFAKRLQVWFVVTLALTVGAFVYFRVGLPFIDWASQPQYQGPFSPVLGPAETLPPVAMLILELGTTIWLIYGGTQSERKQRAIVSRGRR</sequence>
<dbReference type="EMBL" id="WSZK01000028">
    <property type="protein sequence ID" value="MWG35898.1"/>
    <property type="molecule type" value="Genomic_DNA"/>
</dbReference>
<dbReference type="RefSeq" id="WP_158205566.1">
    <property type="nucleotide sequence ID" value="NZ_WSZK01000028.1"/>
</dbReference>
<gene>
    <name evidence="2" type="ORF">GQS65_15635</name>
</gene>
<organism evidence="2 3">
    <name type="scientific">Halomarina oriensis</name>
    <dbReference type="NCBI Taxonomy" id="671145"/>
    <lineage>
        <taxon>Archaea</taxon>
        <taxon>Methanobacteriati</taxon>
        <taxon>Methanobacteriota</taxon>
        <taxon>Stenosarchaea group</taxon>
        <taxon>Halobacteria</taxon>
        <taxon>Halobacteriales</taxon>
        <taxon>Natronomonadaceae</taxon>
        <taxon>Halomarina</taxon>
    </lineage>
</organism>
<name>A0A6B0GVZ0_9EURY</name>
<comment type="caution">
    <text evidence="2">The sequence shown here is derived from an EMBL/GenBank/DDBJ whole genome shotgun (WGS) entry which is preliminary data.</text>
</comment>